<proteinExistence type="predicted"/>
<protein>
    <recommendedName>
        <fullName evidence="4">DUF2147 domain-containing protein</fullName>
    </recommendedName>
</protein>
<comment type="caution">
    <text evidence="2">The sequence shown here is derived from an EMBL/GenBank/DDBJ whole genome shotgun (WGS) entry which is preliminary data.</text>
</comment>
<evidence type="ECO:0000313" key="3">
    <source>
        <dbReference type="Proteomes" id="UP000545037"/>
    </source>
</evidence>
<dbReference type="RefSeq" id="WP_183213269.1">
    <property type="nucleotide sequence ID" value="NZ_JACHOR010000003.1"/>
</dbReference>
<dbReference type="Proteomes" id="UP000545037">
    <property type="component" value="Unassembled WGS sequence"/>
</dbReference>
<gene>
    <name evidence="2" type="ORF">GGR13_001888</name>
</gene>
<evidence type="ECO:0000313" key="2">
    <source>
        <dbReference type="EMBL" id="MBB5746284.1"/>
    </source>
</evidence>
<evidence type="ECO:0008006" key="4">
    <source>
        <dbReference type="Google" id="ProtNLM"/>
    </source>
</evidence>
<organism evidence="2 3">
    <name type="scientific">Brevundimonas variabilis</name>
    <dbReference type="NCBI Taxonomy" id="74312"/>
    <lineage>
        <taxon>Bacteria</taxon>
        <taxon>Pseudomonadati</taxon>
        <taxon>Pseudomonadota</taxon>
        <taxon>Alphaproteobacteria</taxon>
        <taxon>Caulobacterales</taxon>
        <taxon>Caulobacteraceae</taxon>
        <taxon>Brevundimonas</taxon>
    </lineage>
</organism>
<sequence length="126" mass="13463">MRTLKVATMIGLAFAMPAFAQTGSPVSGEWTVDLRPDPNAPAYLKPMVIAVGSDGSITGTFYDHAIDKGRASAVSGRACFAFRTFDDSGAYHTSGCLVGDQIEGQTWSEGRNFLLAWTAVRRGVSR</sequence>
<evidence type="ECO:0000256" key="1">
    <source>
        <dbReference type="SAM" id="SignalP"/>
    </source>
</evidence>
<name>A0A7W9CIV6_9CAUL</name>
<accession>A0A7W9CIV6</accession>
<feature type="chain" id="PRO_5030518035" description="DUF2147 domain-containing protein" evidence="1">
    <location>
        <begin position="21"/>
        <end position="126"/>
    </location>
</feature>
<feature type="signal peptide" evidence="1">
    <location>
        <begin position="1"/>
        <end position="20"/>
    </location>
</feature>
<dbReference type="AlphaFoldDB" id="A0A7W9CIV6"/>
<dbReference type="EMBL" id="JACHOR010000003">
    <property type="protein sequence ID" value="MBB5746284.1"/>
    <property type="molecule type" value="Genomic_DNA"/>
</dbReference>
<reference evidence="2 3" key="1">
    <citation type="submission" date="2020-08" db="EMBL/GenBank/DDBJ databases">
        <title>Genomic Encyclopedia of Type Strains, Phase IV (KMG-IV): sequencing the most valuable type-strain genomes for metagenomic binning, comparative biology and taxonomic classification.</title>
        <authorList>
            <person name="Goeker M."/>
        </authorList>
    </citation>
    <scope>NUCLEOTIDE SEQUENCE [LARGE SCALE GENOMIC DNA]</scope>
    <source>
        <strain evidence="2 3">DSM 4737</strain>
    </source>
</reference>
<keyword evidence="3" id="KW-1185">Reference proteome</keyword>
<keyword evidence="1" id="KW-0732">Signal</keyword>